<dbReference type="InterPro" id="IPR005595">
    <property type="entry name" value="TRAP_alpha"/>
</dbReference>
<comment type="caution">
    <text evidence="11">The sequence shown here is derived from an EMBL/GenBank/DDBJ whole genome shotgun (WGS) entry which is preliminary data.</text>
</comment>
<comment type="function">
    <text evidence="7">Is probably involved in a pathway contributing to genomic integrity.</text>
</comment>
<evidence type="ECO:0000256" key="6">
    <source>
        <dbReference type="ARBA" id="ARBA00023136"/>
    </source>
</evidence>
<reference evidence="11 12" key="1">
    <citation type="submission" date="2015-06" db="EMBL/GenBank/DDBJ databases">
        <title>Survival trade-offs in plant roots during colonization by closely related pathogenic and mutualistic fungi.</title>
        <authorList>
            <person name="Hacquard S."/>
            <person name="Kracher B."/>
            <person name="Hiruma K."/>
            <person name="Weinman A."/>
            <person name="Muench P."/>
            <person name="Garrido Oter R."/>
            <person name="Ver Loren van Themaat E."/>
            <person name="Dallerey J.-F."/>
            <person name="Damm U."/>
            <person name="Henrissat B."/>
            <person name="Lespinet O."/>
            <person name="Thon M."/>
            <person name="Kemen E."/>
            <person name="McHardy A.C."/>
            <person name="Schulze-Lefert P."/>
            <person name="O'Connell R.J."/>
        </authorList>
    </citation>
    <scope>NUCLEOTIDE SEQUENCE [LARGE SCALE GENOMIC DNA]</scope>
    <source>
        <strain evidence="11 12">MAFF 238704</strain>
    </source>
</reference>
<feature type="region of interest" description="Disordered" evidence="9">
    <location>
        <begin position="266"/>
        <end position="286"/>
    </location>
</feature>
<name>A0A167DUS6_COLIC</name>
<keyword evidence="12" id="KW-1185">Reference proteome</keyword>
<dbReference type="GO" id="GO:0005789">
    <property type="term" value="C:endoplasmic reticulum membrane"/>
    <property type="evidence" value="ECO:0007669"/>
    <property type="project" value="UniProtKB-SubCell"/>
</dbReference>
<dbReference type="Proteomes" id="UP000076584">
    <property type="component" value="Unassembled WGS sequence"/>
</dbReference>
<dbReference type="PANTHER" id="PTHR12924:SF0">
    <property type="entry name" value="TRANSLOCON-ASSOCIATED PROTEIN SUBUNIT ALPHA"/>
    <property type="match status" value="1"/>
</dbReference>
<evidence type="ECO:0000256" key="8">
    <source>
        <dbReference type="ARBA" id="ARBA00038311"/>
    </source>
</evidence>
<dbReference type="EMBL" id="LFIW01000876">
    <property type="protein sequence ID" value="KZL84373.1"/>
    <property type="molecule type" value="Genomic_DNA"/>
</dbReference>
<comment type="similarity">
    <text evidence="8">Belongs to the IRC22 family.</text>
</comment>
<protein>
    <submittedName>
        <fullName evidence="11">Signal sequence receptor alpha chain</fullName>
    </submittedName>
</protein>
<evidence type="ECO:0000256" key="3">
    <source>
        <dbReference type="ARBA" id="ARBA00022729"/>
    </source>
</evidence>
<evidence type="ECO:0000313" key="12">
    <source>
        <dbReference type="Proteomes" id="UP000076584"/>
    </source>
</evidence>
<dbReference type="Pfam" id="PF03896">
    <property type="entry name" value="TRAP_alpha"/>
    <property type="match status" value="1"/>
</dbReference>
<keyword evidence="5 10" id="KW-1133">Transmembrane helix</keyword>
<feature type="non-terminal residue" evidence="11">
    <location>
        <position position="1"/>
    </location>
</feature>
<keyword evidence="4" id="KW-0256">Endoplasmic reticulum</keyword>
<feature type="transmembrane region" description="Helical" evidence="10">
    <location>
        <begin position="192"/>
        <end position="210"/>
    </location>
</feature>
<dbReference type="AlphaFoldDB" id="A0A167DUS6"/>
<evidence type="ECO:0000256" key="7">
    <source>
        <dbReference type="ARBA" id="ARBA00037565"/>
    </source>
</evidence>
<organism evidence="11 12">
    <name type="scientific">Colletotrichum incanum</name>
    <name type="common">Soybean anthracnose fungus</name>
    <dbReference type="NCBI Taxonomy" id="1573173"/>
    <lineage>
        <taxon>Eukaryota</taxon>
        <taxon>Fungi</taxon>
        <taxon>Dikarya</taxon>
        <taxon>Ascomycota</taxon>
        <taxon>Pezizomycotina</taxon>
        <taxon>Sordariomycetes</taxon>
        <taxon>Hypocreomycetidae</taxon>
        <taxon>Glomerellales</taxon>
        <taxon>Glomerellaceae</taxon>
        <taxon>Colletotrichum</taxon>
        <taxon>Colletotrichum spaethianum species complex</taxon>
    </lineage>
</organism>
<keyword evidence="3" id="KW-0732">Signal</keyword>
<proteinExistence type="inferred from homology"/>
<gene>
    <name evidence="11" type="ORF">CI238_10797</name>
</gene>
<evidence type="ECO:0000256" key="10">
    <source>
        <dbReference type="SAM" id="Phobius"/>
    </source>
</evidence>
<keyword evidence="11" id="KW-0675">Receptor</keyword>
<evidence type="ECO:0000256" key="1">
    <source>
        <dbReference type="ARBA" id="ARBA00004115"/>
    </source>
</evidence>
<keyword evidence="2 10" id="KW-0812">Transmembrane</keyword>
<accession>A0A167DUS6</accession>
<evidence type="ECO:0000256" key="5">
    <source>
        <dbReference type="ARBA" id="ARBA00022989"/>
    </source>
</evidence>
<evidence type="ECO:0000256" key="4">
    <source>
        <dbReference type="ARBA" id="ARBA00022824"/>
    </source>
</evidence>
<dbReference type="PANTHER" id="PTHR12924">
    <property type="entry name" value="TRANSLOCON-ASSOCIATED PROTEIN, ALPHA SUBUNIT"/>
    <property type="match status" value="1"/>
</dbReference>
<evidence type="ECO:0000256" key="9">
    <source>
        <dbReference type="SAM" id="MobiDB-lite"/>
    </source>
</evidence>
<evidence type="ECO:0000256" key="2">
    <source>
        <dbReference type="ARBA" id="ARBA00022692"/>
    </source>
</evidence>
<sequence>LRLLNWSRRFQTHLSLAATMVYLKSSLLALLALPLSGAFAAEEAPVDTDATAPTLKADIETTFPDADIFGVKIVNGHPTKAFIEFKNNEDAPIQVAMVGGTLSSTKELPEDALPSGNIIRNLTAARYDLTIEAGDKKAVPYSFALDANPQDVLLQLIAVVSNSKGDVFQVQAYNSTAAIVEPPTSIFDPQIIFLYLFLSGAFAGTLYFVYKTWIEALFPQAKKAKSSKKARTVSVTVPLADSDAAGEATSTGKSYDESWIPEHHINRPVAKRVKSGASGKLRKGAE</sequence>
<comment type="subcellular location">
    <subcellularLocation>
        <location evidence="1">Endoplasmic reticulum membrane</location>
        <topology evidence="1">Single-pass type I membrane protein</topology>
    </subcellularLocation>
</comment>
<evidence type="ECO:0000313" key="11">
    <source>
        <dbReference type="EMBL" id="KZL84373.1"/>
    </source>
</evidence>
<keyword evidence="6 10" id="KW-0472">Membrane</keyword>